<evidence type="ECO:0000256" key="5">
    <source>
        <dbReference type="SAM" id="MobiDB-lite"/>
    </source>
</evidence>
<protein>
    <submittedName>
        <fullName evidence="7">C6 transcription factor, putative</fullName>
    </submittedName>
</protein>
<evidence type="ECO:0000259" key="6">
    <source>
        <dbReference type="PROSITE" id="PS50048"/>
    </source>
</evidence>
<dbReference type="InParanoid" id="B8MQX9"/>
<keyword evidence="3" id="KW-0804">Transcription</keyword>
<dbReference type="HOGENOM" id="CLU_591790_0_0_1"/>
<evidence type="ECO:0000313" key="8">
    <source>
        <dbReference type="Proteomes" id="UP000001745"/>
    </source>
</evidence>
<keyword evidence="2" id="KW-0238">DNA-binding</keyword>
<dbReference type="GO" id="GO:0045944">
    <property type="term" value="P:positive regulation of transcription by RNA polymerase II"/>
    <property type="evidence" value="ECO:0007669"/>
    <property type="project" value="TreeGrafter"/>
</dbReference>
<evidence type="ECO:0000256" key="3">
    <source>
        <dbReference type="ARBA" id="ARBA00023163"/>
    </source>
</evidence>
<evidence type="ECO:0000256" key="2">
    <source>
        <dbReference type="ARBA" id="ARBA00023125"/>
    </source>
</evidence>
<evidence type="ECO:0000313" key="7">
    <source>
        <dbReference type="EMBL" id="EED12814.1"/>
    </source>
</evidence>
<accession>B8MQX9</accession>
<sequence>MSEHDPSSKRQRINQACDQCRKRKSKCDGAQPTCSTCDNLGKTCTYGTPVKKRGLPTGYVRGIEALLGLLQQLLPNGEYTLRKILREKIAGRMVDSEYLDNASDIWRSSELAKDFDQLLSSVDNNIGSRLTSETIRLPELRTAKTPIYGGLGETNLFENLQHCADLPSPNFPANIQDIVDFYFQTTHCWFPIVERRMILKALYRDEPGNGADRDSDNYNLCLWAIVGYTSSIAPGKTRLDATSPKSIQTYVRFCLMKCENSLSIGNVQALCILALLNIALEQFNTSRLLLLQAFTMLIDATVEERQKSERYYHTLHGCFFLDQILSAYLSTTSFFPNTWYPAIGHLDENALEEWELSPPAKGAERPLLNFDRQPLRTISSFNMICELVSRIPPRGEISEVWNSESSPFDPASHLQLHPFNHP</sequence>
<dbReference type="InterPro" id="IPR036864">
    <property type="entry name" value="Zn2-C6_fun-type_DNA-bd_sf"/>
</dbReference>
<dbReference type="SMART" id="SM00066">
    <property type="entry name" value="GAL4"/>
    <property type="match status" value="1"/>
</dbReference>
<name>B8MQX9_TALSN</name>
<dbReference type="Gene3D" id="4.10.240.10">
    <property type="entry name" value="Zn(2)-C6 fungal-type DNA-binding domain"/>
    <property type="match status" value="1"/>
</dbReference>
<keyword evidence="4" id="KW-0539">Nucleus</keyword>
<dbReference type="PANTHER" id="PTHR47655">
    <property type="entry name" value="QUINIC ACID UTILIZATION ACTIVATOR"/>
    <property type="match status" value="1"/>
</dbReference>
<evidence type="ECO:0000256" key="4">
    <source>
        <dbReference type="ARBA" id="ARBA00023242"/>
    </source>
</evidence>
<dbReference type="PANTHER" id="PTHR47655:SF2">
    <property type="entry name" value="QUINIC ACID UTILIZATION ACTIVATOR"/>
    <property type="match status" value="1"/>
</dbReference>
<dbReference type="GO" id="GO:0003677">
    <property type="term" value="F:DNA binding"/>
    <property type="evidence" value="ECO:0007669"/>
    <property type="project" value="UniProtKB-KW"/>
</dbReference>
<dbReference type="Pfam" id="PF00172">
    <property type="entry name" value="Zn_clus"/>
    <property type="match status" value="1"/>
</dbReference>
<dbReference type="SUPFAM" id="SSF57701">
    <property type="entry name" value="Zn2/Cys6 DNA-binding domain"/>
    <property type="match status" value="1"/>
</dbReference>
<dbReference type="InterPro" id="IPR052783">
    <property type="entry name" value="Metabolic/Drug-Res_Regulator"/>
</dbReference>
<dbReference type="OrthoDB" id="4215598at2759"/>
<keyword evidence="8" id="KW-1185">Reference proteome</keyword>
<keyword evidence="1" id="KW-0805">Transcription regulation</keyword>
<dbReference type="InterPro" id="IPR001138">
    <property type="entry name" value="Zn2Cys6_DnaBD"/>
</dbReference>
<dbReference type="STRING" id="441959.B8MQX9"/>
<dbReference type="OMA" id="RIPECNI"/>
<dbReference type="CDD" id="cd12148">
    <property type="entry name" value="fungal_TF_MHR"/>
    <property type="match status" value="1"/>
</dbReference>
<dbReference type="GO" id="GO:0000981">
    <property type="term" value="F:DNA-binding transcription factor activity, RNA polymerase II-specific"/>
    <property type="evidence" value="ECO:0007669"/>
    <property type="project" value="InterPro"/>
</dbReference>
<dbReference type="GeneID" id="8098283"/>
<dbReference type="VEuPathDB" id="FungiDB:TSTA_053320"/>
<dbReference type="Proteomes" id="UP000001745">
    <property type="component" value="Unassembled WGS sequence"/>
</dbReference>
<gene>
    <name evidence="7" type="ORF">TSTA_053320</name>
</gene>
<dbReference type="eggNOG" id="ENOG502S3FG">
    <property type="taxonomic scope" value="Eukaryota"/>
</dbReference>
<dbReference type="CDD" id="cd00067">
    <property type="entry name" value="GAL4"/>
    <property type="match status" value="1"/>
</dbReference>
<organism evidence="7 8">
    <name type="scientific">Talaromyces stipitatus (strain ATCC 10500 / CBS 375.48 / QM 6759 / NRRL 1006)</name>
    <name type="common">Penicillium stipitatum</name>
    <dbReference type="NCBI Taxonomy" id="441959"/>
    <lineage>
        <taxon>Eukaryota</taxon>
        <taxon>Fungi</taxon>
        <taxon>Dikarya</taxon>
        <taxon>Ascomycota</taxon>
        <taxon>Pezizomycotina</taxon>
        <taxon>Eurotiomycetes</taxon>
        <taxon>Eurotiomycetidae</taxon>
        <taxon>Eurotiales</taxon>
        <taxon>Trichocomaceae</taxon>
        <taxon>Talaromyces</taxon>
        <taxon>Talaromyces sect. Talaromyces</taxon>
    </lineage>
</organism>
<dbReference type="PROSITE" id="PS00463">
    <property type="entry name" value="ZN2_CY6_FUNGAL_1"/>
    <property type="match status" value="1"/>
</dbReference>
<dbReference type="EMBL" id="EQ962659">
    <property type="protein sequence ID" value="EED12814.1"/>
    <property type="molecule type" value="Genomic_DNA"/>
</dbReference>
<feature type="region of interest" description="Disordered" evidence="5">
    <location>
        <begin position="402"/>
        <end position="422"/>
    </location>
</feature>
<reference evidence="8" key="1">
    <citation type="journal article" date="2015" name="Genome Announc.">
        <title>Genome sequence of the AIDS-associated pathogen Penicillium marneffei (ATCC18224) and its near taxonomic relative Talaromyces stipitatus (ATCC10500).</title>
        <authorList>
            <person name="Nierman W.C."/>
            <person name="Fedorova-Abrams N.D."/>
            <person name="Andrianopoulos A."/>
        </authorList>
    </citation>
    <scope>NUCLEOTIDE SEQUENCE [LARGE SCALE GENOMIC DNA]</scope>
    <source>
        <strain evidence="8">ATCC 10500 / CBS 375.48 / QM 6759 / NRRL 1006</strain>
    </source>
</reference>
<dbReference type="RefSeq" id="XP_002486925.1">
    <property type="nucleotide sequence ID" value="XM_002486880.1"/>
</dbReference>
<proteinExistence type="predicted"/>
<dbReference type="AlphaFoldDB" id="B8MQX9"/>
<dbReference type="PROSITE" id="PS50048">
    <property type="entry name" value="ZN2_CY6_FUNGAL_2"/>
    <property type="match status" value="1"/>
</dbReference>
<dbReference type="PhylomeDB" id="B8MQX9"/>
<evidence type="ECO:0000256" key="1">
    <source>
        <dbReference type="ARBA" id="ARBA00023015"/>
    </source>
</evidence>
<feature type="domain" description="Zn(2)-C6 fungal-type" evidence="6">
    <location>
        <begin position="16"/>
        <end position="46"/>
    </location>
</feature>
<dbReference type="GO" id="GO:0008270">
    <property type="term" value="F:zinc ion binding"/>
    <property type="evidence" value="ECO:0007669"/>
    <property type="project" value="InterPro"/>
</dbReference>